<reference evidence="1 2" key="1">
    <citation type="submission" date="2021-06" db="EMBL/GenBank/DDBJ databases">
        <title>Caerostris extrusa draft genome.</title>
        <authorList>
            <person name="Kono N."/>
            <person name="Arakawa K."/>
        </authorList>
    </citation>
    <scope>NUCLEOTIDE SEQUENCE [LARGE SCALE GENOMIC DNA]</scope>
</reference>
<comment type="caution">
    <text evidence="1">The sequence shown here is derived from an EMBL/GenBank/DDBJ whole genome shotgun (WGS) entry which is preliminary data.</text>
</comment>
<evidence type="ECO:0000313" key="1">
    <source>
        <dbReference type="EMBL" id="GIX71888.1"/>
    </source>
</evidence>
<accession>A0AAV4MHS4</accession>
<dbReference type="EMBL" id="BPLR01002263">
    <property type="protein sequence ID" value="GIX71888.1"/>
    <property type="molecule type" value="Genomic_DNA"/>
</dbReference>
<dbReference type="Proteomes" id="UP001054945">
    <property type="component" value="Unassembled WGS sequence"/>
</dbReference>
<evidence type="ECO:0000313" key="2">
    <source>
        <dbReference type="Proteomes" id="UP001054945"/>
    </source>
</evidence>
<keyword evidence="2" id="KW-1185">Reference proteome</keyword>
<sequence>MASLSEPAISCEASNTFCVASNPILKPGTQQNYSKQKYRKRCEKFFSFLSLHSKHLNPILSVQSFPGEKMSIPGGNVFQP</sequence>
<gene>
    <name evidence="1" type="ORF">CEXT_791811</name>
</gene>
<organism evidence="1 2">
    <name type="scientific">Caerostris extrusa</name>
    <name type="common">Bark spider</name>
    <name type="synonym">Caerostris bankana</name>
    <dbReference type="NCBI Taxonomy" id="172846"/>
    <lineage>
        <taxon>Eukaryota</taxon>
        <taxon>Metazoa</taxon>
        <taxon>Ecdysozoa</taxon>
        <taxon>Arthropoda</taxon>
        <taxon>Chelicerata</taxon>
        <taxon>Arachnida</taxon>
        <taxon>Araneae</taxon>
        <taxon>Araneomorphae</taxon>
        <taxon>Entelegynae</taxon>
        <taxon>Araneoidea</taxon>
        <taxon>Araneidae</taxon>
        <taxon>Caerostris</taxon>
    </lineage>
</organism>
<protein>
    <submittedName>
        <fullName evidence="1">Uncharacterized protein</fullName>
    </submittedName>
</protein>
<proteinExistence type="predicted"/>
<dbReference type="AlphaFoldDB" id="A0AAV4MHS4"/>
<name>A0AAV4MHS4_CAEEX</name>